<reference evidence="3" key="1">
    <citation type="journal article" date="2019" name="Int. J. Syst. Evol. Microbiol.">
        <title>The Global Catalogue of Microorganisms (GCM) 10K type strain sequencing project: providing services to taxonomists for standard genome sequencing and annotation.</title>
        <authorList>
            <consortium name="The Broad Institute Genomics Platform"/>
            <consortium name="The Broad Institute Genome Sequencing Center for Infectious Disease"/>
            <person name="Wu L."/>
            <person name="Ma J."/>
        </authorList>
    </citation>
    <scope>NUCLEOTIDE SEQUENCE [LARGE SCALE GENOMIC DNA]</scope>
    <source>
        <strain evidence="3">CGMCC 1.10992</strain>
    </source>
</reference>
<dbReference type="Proteomes" id="UP001597380">
    <property type="component" value="Unassembled WGS sequence"/>
</dbReference>
<name>A0ABW4XMV5_9GAMM</name>
<dbReference type="EMBL" id="JBHUHT010000014">
    <property type="protein sequence ID" value="MFD2096930.1"/>
    <property type="molecule type" value="Genomic_DNA"/>
</dbReference>
<evidence type="ECO:0000313" key="2">
    <source>
        <dbReference type="EMBL" id="MFD2096930.1"/>
    </source>
</evidence>
<accession>A0ABW4XMV5</accession>
<comment type="caution">
    <text evidence="2">The sequence shown here is derived from an EMBL/GenBank/DDBJ whole genome shotgun (WGS) entry which is preliminary data.</text>
</comment>
<evidence type="ECO:0000256" key="1">
    <source>
        <dbReference type="SAM" id="SignalP"/>
    </source>
</evidence>
<dbReference type="RefSeq" id="WP_345339767.1">
    <property type="nucleotide sequence ID" value="NZ_BAABLI010000011.1"/>
</dbReference>
<keyword evidence="1" id="KW-0732">Signal</keyword>
<evidence type="ECO:0000313" key="3">
    <source>
        <dbReference type="Proteomes" id="UP001597380"/>
    </source>
</evidence>
<proteinExistence type="predicted"/>
<organism evidence="2 3">
    <name type="scientific">Corallincola platygyrae</name>
    <dbReference type="NCBI Taxonomy" id="1193278"/>
    <lineage>
        <taxon>Bacteria</taxon>
        <taxon>Pseudomonadati</taxon>
        <taxon>Pseudomonadota</taxon>
        <taxon>Gammaproteobacteria</taxon>
        <taxon>Alteromonadales</taxon>
        <taxon>Psychromonadaceae</taxon>
        <taxon>Corallincola</taxon>
    </lineage>
</organism>
<protein>
    <submittedName>
        <fullName evidence="2">Uncharacterized protein</fullName>
    </submittedName>
</protein>
<gene>
    <name evidence="2" type="ORF">ACFSJ3_13115</name>
</gene>
<feature type="signal peptide" evidence="1">
    <location>
        <begin position="1"/>
        <end position="19"/>
    </location>
</feature>
<feature type="chain" id="PRO_5046676216" evidence="1">
    <location>
        <begin position="20"/>
        <end position="103"/>
    </location>
</feature>
<keyword evidence="3" id="KW-1185">Reference proteome</keyword>
<sequence length="103" mass="11691">MKRIVLAVLLSLMSVSALAAPRLVPWYGARIHECQTMLGMKNLQELSFSSVGRTYDNILTRLQEQAVHLSKKNGIAYDTVAYKEPILEGRYMIIEEYALLKCD</sequence>